<dbReference type="InterPro" id="IPR011646">
    <property type="entry name" value="KAP_P-loop"/>
</dbReference>
<feature type="domain" description="KAP NTPase" evidence="1">
    <location>
        <begin position="21"/>
        <end position="303"/>
    </location>
</feature>
<protein>
    <submittedName>
        <fullName evidence="2">AAA family ATPase</fullName>
    </submittedName>
</protein>
<dbReference type="Pfam" id="PF07693">
    <property type="entry name" value="KAP_NTPase"/>
    <property type="match status" value="1"/>
</dbReference>
<evidence type="ECO:0000259" key="1">
    <source>
        <dbReference type="Pfam" id="PF07693"/>
    </source>
</evidence>
<sequence>MSKYFNDSPIEKPEDDQYGVAPFSSALTTSLLEMASPVGTTIAINGPWGSGKSSAVNLIRRELETRKNDQLTIIDFKCWWYRGEEAIALAFLQELNTALKSSLGDQVKGLVPEIGRQLLQAGPVIGSTVALATTGGIGALVAGSAAFTKRFFPEKAPLEKTFRKLSKALEAQPRRFLIIIDDIDRLSPDEALAIFRLVKSVGRLPNVMYLLVFDRSLADAAVQERYPSEGPHFLEKIIQASFELPPPAQSDLNNALLVAVQDICGEPSEEHVVRFMNLFYDVVVPYMTTPRHVTRLINALSVTWPPVADNISRADYLALETLRLYEPALYNAIKSHRDIVTGNAESRDHSRDDSKFAPFLAGIPETKHESIKVILQRLFPAMENVSYSGFHETWDAERRVCLSKHFDTYFKLSLSIDTLSAADIGELLKHANDRDFVKQRLLKAAMQIRKDGKSMVPVILDELTGHGKEILRDKVQDFFCAIFQVADDITRKEDEGRGFAIANTGLRLHWLIRRVTGDRFTLEEKSGLYLAATENASLGWLTDFVSSAYDDYHPRDGKEVDLSRCLVTEDAIPVLKERALNALRRAADTGELLRRDDMMFNLYCWREFADDQGVEVKAWLDEQLQHDELLIRFAKALTGEAWTTGLGGFGNLGDRVSRRQVRVRISDSFDLFDLSWFRGELERIVREKRHPQDDLEAIRLFLEAWTRRRGGHDD</sequence>
<dbReference type="Proteomes" id="UP000321807">
    <property type="component" value="Chromosome"/>
</dbReference>
<evidence type="ECO:0000313" key="2">
    <source>
        <dbReference type="EMBL" id="QEE25805.1"/>
    </source>
</evidence>
<dbReference type="InterPro" id="IPR027417">
    <property type="entry name" value="P-loop_NTPase"/>
</dbReference>
<gene>
    <name evidence="2" type="ORF">CS053_15780</name>
</gene>
<dbReference type="EMBL" id="CP042807">
    <property type="protein sequence ID" value="QEE25805.1"/>
    <property type="molecule type" value="Genomic_DNA"/>
</dbReference>
<accession>A0A5B9E433</accession>
<organism evidence="2 3">
    <name type="scientific">Rhodanobacter glycinis</name>
    <dbReference type="NCBI Taxonomy" id="582702"/>
    <lineage>
        <taxon>Bacteria</taxon>
        <taxon>Pseudomonadati</taxon>
        <taxon>Pseudomonadota</taxon>
        <taxon>Gammaproteobacteria</taxon>
        <taxon>Lysobacterales</taxon>
        <taxon>Rhodanobacteraceae</taxon>
        <taxon>Rhodanobacter</taxon>
    </lineage>
</organism>
<name>A0A5B9E433_9GAMM</name>
<evidence type="ECO:0000313" key="3">
    <source>
        <dbReference type="Proteomes" id="UP000321807"/>
    </source>
</evidence>
<proteinExistence type="predicted"/>
<dbReference type="SUPFAM" id="SSF52540">
    <property type="entry name" value="P-loop containing nucleoside triphosphate hydrolases"/>
    <property type="match status" value="1"/>
</dbReference>
<dbReference type="AlphaFoldDB" id="A0A5B9E433"/>
<dbReference type="KEGG" id="rgl:CS053_15780"/>
<reference evidence="2 3" key="1">
    <citation type="submission" date="2019-08" db="EMBL/GenBank/DDBJ databases">
        <title>Complete genome sequence of Rhodanobacter glycinis strain T01E-68 isolated from tomato root.</title>
        <authorList>
            <person name="Weon H.-Y."/>
            <person name="Lee S.A."/>
        </authorList>
    </citation>
    <scope>NUCLEOTIDE SEQUENCE [LARGE SCALE GENOMIC DNA]</scope>
    <source>
        <strain evidence="2 3">T01E-68</strain>
    </source>
</reference>
<dbReference type="Gene3D" id="3.40.50.300">
    <property type="entry name" value="P-loop containing nucleotide triphosphate hydrolases"/>
    <property type="match status" value="1"/>
</dbReference>
<dbReference type="RefSeq" id="WP_147628098.1">
    <property type="nucleotide sequence ID" value="NZ_CP042807.1"/>
</dbReference>